<dbReference type="Proteomes" id="UP000549590">
    <property type="component" value="Unassembled WGS sequence"/>
</dbReference>
<dbReference type="PANTHER" id="PTHR43559:SF3">
    <property type="entry name" value="HYDROLASE YCAC-RELATED"/>
    <property type="match status" value="1"/>
</dbReference>
<evidence type="ECO:0000313" key="2">
    <source>
        <dbReference type="EMBL" id="NMP03922.1"/>
    </source>
</evidence>
<dbReference type="InterPro" id="IPR036380">
    <property type="entry name" value="Isochorismatase-like_sf"/>
</dbReference>
<dbReference type="InterPro" id="IPR053152">
    <property type="entry name" value="Hydrolase_YcaC-like"/>
</dbReference>
<dbReference type="RefSeq" id="WP_149593123.1">
    <property type="nucleotide sequence ID" value="NZ_JABBYB010000009.1"/>
</dbReference>
<organism evidence="2 3">
    <name type="scientific">Pseudoalteromonas arctica</name>
    <dbReference type="NCBI Taxonomy" id="394751"/>
    <lineage>
        <taxon>Bacteria</taxon>
        <taxon>Pseudomonadati</taxon>
        <taxon>Pseudomonadota</taxon>
        <taxon>Gammaproteobacteria</taxon>
        <taxon>Alteromonadales</taxon>
        <taxon>Pseudoalteromonadaceae</taxon>
        <taxon>Pseudoalteromonas</taxon>
    </lineage>
</organism>
<dbReference type="Pfam" id="PF00857">
    <property type="entry name" value="Isochorismatase"/>
    <property type="match status" value="1"/>
</dbReference>
<dbReference type="Gene3D" id="3.40.50.850">
    <property type="entry name" value="Isochorismatase-like"/>
    <property type="match status" value="1"/>
</dbReference>
<dbReference type="SUPFAM" id="SSF52499">
    <property type="entry name" value="Isochorismatase-like hydrolases"/>
    <property type="match status" value="1"/>
</dbReference>
<accession>A0AAP7CKM3</accession>
<dbReference type="PANTHER" id="PTHR43559">
    <property type="entry name" value="HYDROLASE YCAC-RELATED"/>
    <property type="match status" value="1"/>
</dbReference>
<dbReference type="InterPro" id="IPR000868">
    <property type="entry name" value="Isochorismatase-like_dom"/>
</dbReference>
<comment type="caution">
    <text evidence="2">The sequence shown here is derived from an EMBL/GenBank/DDBJ whole genome shotgun (WGS) entry which is preliminary data.</text>
</comment>
<sequence>MTTQHYPNTRFTPENSAILLVDHQTGLLLGVKDLDQDMVRRNAATLARTAKMFNLPVILTTSAEDGPNGPLIPQITNELPDVKVIQRTGEIDAFDYPEFADAVEATGRKNLIIAGISTDVCLTFAALSAVARGYNVHALIDASGTWNDAAQATSIARMSAAGVTMNSTVGITAELQRDWKNPTGEQLAGLYADLAIPFYQTLIALRS</sequence>
<evidence type="ECO:0000259" key="1">
    <source>
        <dbReference type="Pfam" id="PF00857"/>
    </source>
</evidence>
<name>A0AAP7CKM3_9GAMM</name>
<evidence type="ECO:0000313" key="3">
    <source>
        <dbReference type="Proteomes" id="UP000549590"/>
    </source>
</evidence>
<feature type="domain" description="Isochorismatase-like" evidence="1">
    <location>
        <begin position="16"/>
        <end position="165"/>
    </location>
</feature>
<reference evidence="2 3" key="1">
    <citation type="submission" date="2020-04" db="EMBL/GenBank/DDBJ databases">
        <title>Genome sequencing and assembly of Pseudoalteromonas arctica.</title>
        <authorList>
            <person name="Cook G.M."/>
        </authorList>
    </citation>
    <scope>NUCLEOTIDE SEQUENCE [LARGE SCALE GENOMIC DNA]</scope>
    <source>
        <strain evidence="2 3">NEC-BIFX-2020_001</strain>
    </source>
</reference>
<dbReference type="EMBL" id="JABBYB010000009">
    <property type="protein sequence ID" value="NMP03922.1"/>
    <property type="molecule type" value="Genomic_DNA"/>
</dbReference>
<dbReference type="AlphaFoldDB" id="A0AAP7CKM3"/>
<protein>
    <submittedName>
        <fullName evidence="2">Isochorismatase family protein</fullName>
    </submittedName>
</protein>
<gene>
    <name evidence="2" type="ORF">HHE94_14555</name>
</gene>
<proteinExistence type="predicted"/>